<feature type="transmembrane region" description="Helical" evidence="4">
    <location>
        <begin position="135"/>
        <end position="153"/>
    </location>
</feature>
<dbReference type="KEGG" id="mtm:MYCTH_2295309"/>
<proteinExistence type="inferred from homology"/>
<reference evidence="6 7" key="1">
    <citation type="journal article" date="2011" name="Nat. Biotechnol.">
        <title>Comparative genomic analysis of the thermophilic biomass-degrading fungi Myceliophthora thermophila and Thielavia terrestris.</title>
        <authorList>
            <person name="Berka R.M."/>
            <person name="Grigoriev I.V."/>
            <person name="Otillar R."/>
            <person name="Salamov A."/>
            <person name="Grimwood J."/>
            <person name="Reid I."/>
            <person name="Ishmael N."/>
            <person name="John T."/>
            <person name="Darmond C."/>
            <person name="Moisan M.-C."/>
            <person name="Henrissat B."/>
            <person name="Coutinho P.M."/>
            <person name="Lombard V."/>
            <person name="Natvig D.O."/>
            <person name="Lindquist E."/>
            <person name="Schmutz J."/>
            <person name="Lucas S."/>
            <person name="Harris P."/>
            <person name="Powlowski J."/>
            <person name="Bellemare A."/>
            <person name="Taylor D."/>
            <person name="Butler G."/>
            <person name="de Vries R.P."/>
            <person name="Allijn I.E."/>
            <person name="van den Brink J."/>
            <person name="Ushinsky S."/>
            <person name="Storms R."/>
            <person name="Powell A.J."/>
            <person name="Paulsen I.T."/>
            <person name="Elbourne L.D.H."/>
            <person name="Baker S.E."/>
            <person name="Magnuson J."/>
            <person name="LaBoissiere S."/>
            <person name="Clutterbuck A.J."/>
            <person name="Martinez D."/>
            <person name="Wogulis M."/>
            <person name="de Leon A.L."/>
            <person name="Rey M.W."/>
            <person name="Tsang A."/>
        </authorList>
    </citation>
    <scope>NUCLEOTIDE SEQUENCE [LARGE SCALE GENOMIC DNA]</scope>
    <source>
        <strain evidence="7">ATCC 42464 / BCRC 31852 / DSM 1799</strain>
    </source>
</reference>
<evidence type="ECO:0000256" key="1">
    <source>
        <dbReference type="ARBA" id="ARBA00004141"/>
    </source>
</evidence>
<dbReference type="InParanoid" id="G2Q4H0"/>
<evidence type="ECO:0000256" key="3">
    <source>
        <dbReference type="SAM" id="MobiDB-lite"/>
    </source>
</evidence>
<dbReference type="EMBL" id="CP003002">
    <property type="protein sequence ID" value="AEO53663.1"/>
    <property type="molecule type" value="Genomic_DNA"/>
</dbReference>
<evidence type="ECO:0000256" key="4">
    <source>
        <dbReference type="SAM" id="Phobius"/>
    </source>
</evidence>
<feature type="transmembrane region" description="Helical" evidence="4">
    <location>
        <begin position="387"/>
        <end position="412"/>
    </location>
</feature>
<dbReference type="CDD" id="cd17352">
    <property type="entry name" value="MFS_MCT_SLC16"/>
    <property type="match status" value="1"/>
</dbReference>
<feature type="transmembrane region" description="Helical" evidence="4">
    <location>
        <begin position="458"/>
        <end position="478"/>
    </location>
</feature>
<dbReference type="Pfam" id="PF07690">
    <property type="entry name" value="MFS_1"/>
    <property type="match status" value="1"/>
</dbReference>
<feature type="transmembrane region" description="Helical" evidence="4">
    <location>
        <begin position="224"/>
        <end position="242"/>
    </location>
</feature>
<dbReference type="InterPro" id="IPR020846">
    <property type="entry name" value="MFS_dom"/>
</dbReference>
<dbReference type="PANTHER" id="PTHR11360:SF234">
    <property type="entry name" value="MFS-TYPE TRANSPORTER DBAD-RELATED"/>
    <property type="match status" value="1"/>
</dbReference>
<evidence type="ECO:0000259" key="5">
    <source>
        <dbReference type="PROSITE" id="PS50850"/>
    </source>
</evidence>
<feature type="transmembrane region" description="Helical" evidence="4">
    <location>
        <begin position="195"/>
        <end position="217"/>
    </location>
</feature>
<keyword evidence="7" id="KW-1185">Reference proteome</keyword>
<keyword evidence="4" id="KW-0472">Membrane</keyword>
<dbReference type="GO" id="GO:0016020">
    <property type="term" value="C:membrane"/>
    <property type="evidence" value="ECO:0007669"/>
    <property type="project" value="UniProtKB-SubCell"/>
</dbReference>
<dbReference type="Proteomes" id="UP000007322">
    <property type="component" value="Chromosome 1"/>
</dbReference>
<feature type="domain" description="Major facilitator superfamily (MFS) profile" evidence="5">
    <location>
        <begin position="96"/>
        <end position="484"/>
    </location>
</feature>
<keyword evidence="4" id="KW-1133">Transmembrane helix</keyword>
<comment type="similarity">
    <text evidence="2">Belongs to the major facilitator superfamily. Monocarboxylate porter (TC 2.A.1.13) family.</text>
</comment>
<dbReference type="HOGENOM" id="CLU_001265_1_1_1"/>
<dbReference type="AlphaFoldDB" id="G2Q4H0"/>
<accession>G2Q4H0</accession>
<evidence type="ECO:0000313" key="6">
    <source>
        <dbReference type="EMBL" id="AEO53663.1"/>
    </source>
</evidence>
<dbReference type="eggNOG" id="KOG2504">
    <property type="taxonomic scope" value="Eukaryota"/>
</dbReference>
<dbReference type="PROSITE" id="PS50850">
    <property type="entry name" value="MFS"/>
    <property type="match status" value="1"/>
</dbReference>
<dbReference type="GeneID" id="11508623"/>
<dbReference type="InterPro" id="IPR011701">
    <property type="entry name" value="MFS"/>
</dbReference>
<feature type="transmembrane region" description="Helical" evidence="4">
    <location>
        <begin position="362"/>
        <end position="381"/>
    </location>
</feature>
<dbReference type="SUPFAM" id="SSF103473">
    <property type="entry name" value="MFS general substrate transporter"/>
    <property type="match status" value="1"/>
</dbReference>
<dbReference type="Gene3D" id="1.20.1250.20">
    <property type="entry name" value="MFS general substrate transporter like domains"/>
    <property type="match status" value="1"/>
</dbReference>
<dbReference type="InterPro" id="IPR050327">
    <property type="entry name" value="Proton-linked_MCT"/>
</dbReference>
<dbReference type="GO" id="GO:0022857">
    <property type="term" value="F:transmembrane transporter activity"/>
    <property type="evidence" value="ECO:0007669"/>
    <property type="project" value="InterPro"/>
</dbReference>
<feature type="region of interest" description="Disordered" evidence="3">
    <location>
        <begin position="1"/>
        <end position="47"/>
    </location>
</feature>
<name>G2Q4H0_THET4</name>
<dbReference type="RefSeq" id="XP_003658908.1">
    <property type="nucleotide sequence ID" value="XM_003658860.1"/>
</dbReference>
<dbReference type="InterPro" id="IPR036259">
    <property type="entry name" value="MFS_trans_sf"/>
</dbReference>
<evidence type="ECO:0000256" key="2">
    <source>
        <dbReference type="ARBA" id="ARBA00006727"/>
    </source>
</evidence>
<feature type="transmembrane region" description="Helical" evidence="4">
    <location>
        <begin position="92"/>
        <end position="115"/>
    </location>
</feature>
<dbReference type="OMA" id="LICFGMF"/>
<organism evidence="6 7">
    <name type="scientific">Thermothelomyces thermophilus (strain ATCC 42464 / BCRC 31852 / DSM 1799)</name>
    <name type="common">Sporotrichum thermophile</name>
    <dbReference type="NCBI Taxonomy" id="573729"/>
    <lineage>
        <taxon>Eukaryota</taxon>
        <taxon>Fungi</taxon>
        <taxon>Dikarya</taxon>
        <taxon>Ascomycota</taxon>
        <taxon>Pezizomycotina</taxon>
        <taxon>Sordariomycetes</taxon>
        <taxon>Sordariomycetidae</taxon>
        <taxon>Sordariales</taxon>
        <taxon>Chaetomiaceae</taxon>
        <taxon>Thermothelomyces</taxon>
    </lineage>
</organism>
<protein>
    <recommendedName>
        <fullName evidence="5">Major facilitator superfamily (MFS) profile domain-containing protein</fullName>
    </recommendedName>
</protein>
<dbReference type="VEuPathDB" id="FungiDB:MYCTH_2295309"/>
<evidence type="ECO:0000313" key="7">
    <source>
        <dbReference type="Proteomes" id="UP000007322"/>
    </source>
</evidence>
<feature type="transmembrane region" description="Helical" evidence="4">
    <location>
        <begin position="165"/>
        <end position="189"/>
    </location>
</feature>
<comment type="subcellular location">
    <subcellularLocation>
        <location evidence="1">Membrane</location>
        <topology evidence="1">Multi-pass membrane protein</topology>
    </subcellularLocation>
</comment>
<feature type="transmembrane region" description="Helical" evidence="4">
    <location>
        <begin position="297"/>
        <end position="320"/>
    </location>
</feature>
<feature type="transmembrane region" description="Helical" evidence="4">
    <location>
        <begin position="424"/>
        <end position="446"/>
    </location>
</feature>
<dbReference type="OrthoDB" id="6509908at2759"/>
<gene>
    <name evidence="6" type="ORF">MYCTH_2295309</name>
</gene>
<keyword evidence="4" id="KW-0812">Transmembrane</keyword>
<feature type="transmembrane region" description="Helical" evidence="4">
    <location>
        <begin position="254"/>
        <end position="277"/>
    </location>
</feature>
<dbReference type="PANTHER" id="PTHR11360">
    <property type="entry name" value="MONOCARBOXYLATE TRANSPORTER"/>
    <property type="match status" value="1"/>
</dbReference>
<sequence length="487" mass="51833">MEKEMEKNVYISESDQTDGELIGQSPTDDNTTDEKTKIATSNGITGTARPDVAEAATKTEGGEAVVAEGAANTTAAATTAAPTADTVPDGGLVAWLQVVGSVAILVNTWGVINTFGVFQAYYEAELLRDHSSSEISWIGSTQAALLFVVGVFAGPLYDAGFFRHLLITGLFLIVLGQFMTSLCTAYWQVMLAQGIAMGIGMGMTFLPSAAIISQYFLRHRALALGLSSAGSPVAGVVFPILFDRLQRRAGFGWATRAIAFILLGMSAIPIACMRTRLPPSARRRSLIDRSALRDVPYVLYVVGGVFAFLTLYVTFFYITLFATSRHVASDSFAPYLVTLLNAGSVLGRIIPNALADRYGSMNLMIVCNFVCAVLAFSWLGIRNLGGAVVYALLYGAFSGGVVSLMPSVIVGLSPDMGRVGARLGMAFLVMGIAILVGTPIAGAILGSEENPEWLGTRLYSAFGLLVATALFCTSRVLVFKRKRGWKA</sequence>
<feature type="transmembrane region" description="Helical" evidence="4">
    <location>
        <begin position="332"/>
        <end position="350"/>
    </location>
</feature>